<dbReference type="SFLD" id="SFLDS00029">
    <property type="entry name" value="Radical_SAM"/>
    <property type="match status" value="1"/>
</dbReference>
<dbReference type="InterPro" id="IPR007197">
    <property type="entry name" value="rSAM"/>
</dbReference>
<dbReference type="RefSeq" id="WP_344109694.1">
    <property type="nucleotide sequence ID" value="NZ_BAAANE010000003.1"/>
</dbReference>
<dbReference type="SUPFAM" id="SSF102114">
    <property type="entry name" value="Radical SAM enzymes"/>
    <property type="match status" value="1"/>
</dbReference>
<dbReference type="InterPro" id="IPR006638">
    <property type="entry name" value="Elp3/MiaA/NifB-like_rSAM"/>
</dbReference>
<feature type="domain" description="Radical SAM core" evidence="1">
    <location>
        <begin position="260"/>
        <end position="502"/>
    </location>
</feature>
<dbReference type="PANTHER" id="PTHR42731">
    <property type="entry name" value="SLL1084 PROTEIN"/>
    <property type="match status" value="1"/>
</dbReference>
<protein>
    <submittedName>
        <fullName evidence="2">TIGR03960 family B12-binding radical SAM protein</fullName>
    </submittedName>
</protein>
<gene>
    <name evidence="2" type="ORF">GCM10009744_12210</name>
</gene>
<dbReference type="InterPro" id="IPR023404">
    <property type="entry name" value="rSAM_horseshoe"/>
</dbReference>
<dbReference type="SMART" id="SM00729">
    <property type="entry name" value="Elp3"/>
    <property type="match status" value="1"/>
</dbReference>
<accession>A0ABN2F1W2</accession>
<organism evidence="2 3">
    <name type="scientific">Kribbella alba</name>
    <dbReference type="NCBI Taxonomy" id="190197"/>
    <lineage>
        <taxon>Bacteria</taxon>
        <taxon>Bacillati</taxon>
        <taxon>Actinomycetota</taxon>
        <taxon>Actinomycetes</taxon>
        <taxon>Propionibacteriales</taxon>
        <taxon>Kribbellaceae</taxon>
        <taxon>Kribbella</taxon>
    </lineage>
</organism>
<name>A0ABN2F1W2_9ACTN</name>
<dbReference type="SFLD" id="SFLDG01082">
    <property type="entry name" value="B12-binding_domain_containing"/>
    <property type="match status" value="1"/>
</dbReference>
<dbReference type="NCBIfam" id="TIGR03960">
    <property type="entry name" value="rSAM_fuse_unch"/>
    <property type="match status" value="1"/>
</dbReference>
<evidence type="ECO:0000259" key="1">
    <source>
        <dbReference type="PROSITE" id="PS51918"/>
    </source>
</evidence>
<evidence type="ECO:0000313" key="3">
    <source>
        <dbReference type="Proteomes" id="UP001501319"/>
    </source>
</evidence>
<keyword evidence="3" id="KW-1185">Reference proteome</keyword>
<dbReference type="Pfam" id="PF19864">
    <property type="entry name" value="Radical_SAM_N2"/>
    <property type="match status" value="1"/>
</dbReference>
<dbReference type="Gene3D" id="3.80.30.20">
    <property type="entry name" value="tm_1862 like domain"/>
    <property type="match status" value="1"/>
</dbReference>
<dbReference type="InterPro" id="IPR045784">
    <property type="entry name" value="Radical_SAM_N2"/>
</dbReference>
<dbReference type="Pfam" id="PF04055">
    <property type="entry name" value="Radical_SAM"/>
    <property type="match status" value="1"/>
</dbReference>
<sequence>MTVESLFPRLEPLLPGVQKPIQYVGGELNSVSKDWDSVSVRWALMYPDAYEVGLPNQGVQILYEVLNEREHTLAERTYAVWPDMEKVMRDNKIPQFTLDSHRPVRAFDVFGISFSTELGYTNMLTALDLAGIPLYAVDRTDEDPIVLAGGHAAFNPEPIADFIDAAVLGDGEEIVLAISEVIREWKDEGSPGGRDEVLMRLAASGGVYIPKFFSFDYLEDGRIKRVAPNKPGVPWRTAKHTVMDLDAWPYPKKPLVPLAETVHERYSVEIFRGCTRGCRFCQAGMITRPVRERSITTIGDMVENGLKQSGFEEVGLLSLSSADHSEIAEVAKGLGDRYEGSNVSLSLPSTRVDAFNITLANEFSRNGRRSGLTFAPEGGSDRMRKVINKMVSEEDLIRTVAAAYSHGWRQVKLYFMCGLPTETDEDVLAIADLAKRVIATGREVSGRRDIRCTVSIGGFVPKPHTPFQWAEQLGVEETDARLAKLGAAIRSDKNYAKAIGFRYHDGKPGIIEGLLSRGDRRVGRIIEQVWRDGGRFDGWSEHFSYERWIEAADQALADEPVDLAWYTTREREYAEVLPWDHLDSGLDREWLWEDWQDALEEDGAIEVEDCRWTPCFDCGVCPQMGTEIQIGPTGKKLLPLSVV</sequence>
<dbReference type="InterPro" id="IPR058240">
    <property type="entry name" value="rSAM_sf"/>
</dbReference>
<dbReference type="InterPro" id="IPR023862">
    <property type="entry name" value="CHP03960_rSAM"/>
</dbReference>
<dbReference type="Proteomes" id="UP001501319">
    <property type="component" value="Unassembled WGS sequence"/>
</dbReference>
<proteinExistence type="predicted"/>
<dbReference type="EMBL" id="BAAANE010000003">
    <property type="protein sequence ID" value="GAA1625923.1"/>
    <property type="molecule type" value="Genomic_DNA"/>
</dbReference>
<dbReference type="PROSITE" id="PS51918">
    <property type="entry name" value="RADICAL_SAM"/>
    <property type="match status" value="1"/>
</dbReference>
<reference evidence="2 3" key="1">
    <citation type="journal article" date="2019" name="Int. J. Syst. Evol. Microbiol.">
        <title>The Global Catalogue of Microorganisms (GCM) 10K type strain sequencing project: providing services to taxonomists for standard genome sequencing and annotation.</title>
        <authorList>
            <consortium name="The Broad Institute Genomics Platform"/>
            <consortium name="The Broad Institute Genome Sequencing Center for Infectious Disease"/>
            <person name="Wu L."/>
            <person name="Ma J."/>
        </authorList>
    </citation>
    <scope>NUCLEOTIDE SEQUENCE [LARGE SCALE GENOMIC DNA]</scope>
    <source>
        <strain evidence="2 3">JCM 14306</strain>
    </source>
</reference>
<evidence type="ECO:0000313" key="2">
    <source>
        <dbReference type="EMBL" id="GAA1625923.1"/>
    </source>
</evidence>
<comment type="caution">
    <text evidence="2">The sequence shown here is derived from an EMBL/GenBank/DDBJ whole genome shotgun (WGS) entry which is preliminary data.</text>
</comment>
<dbReference type="CDD" id="cd01335">
    <property type="entry name" value="Radical_SAM"/>
    <property type="match status" value="1"/>
</dbReference>
<dbReference type="PANTHER" id="PTHR42731:SF1">
    <property type="entry name" value="RADICAL SAM DOMAIN PROTEIN"/>
    <property type="match status" value="1"/>
</dbReference>